<dbReference type="SMART" id="SM00028">
    <property type="entry name" value="TPR"/>
    <property type="match status" value="2"/>
</dbReference>
<protein>
    <submittedName>
        <fullName evidence="10">RagB/SusD family nutrient uptake outer membrane protein</fullName>
    </submittedName>
</protein>
<keyword evidence="4" id="KW-0472">Membrane</keyword>
<proteinExistence type="inferred from homology"/>
<evidence type="ECO:0000256" key="3">
    <source>
        <dbReference type="ARBA" id="ARBA00022729"/>
    </source>
</evidence>
<dbReference type="EMBL" id="QRJR01000001">
    <property type="protein sequence ID" value="RHH52480.1"/>
    <property type="molecule type" value="Genomic_DNA"/>
</dbReference>
<dbReference type="Proteomes" id="UP000283329">
    <property type="component" value="Unassembled WGS sequence"/>
</dbReference>
<comment type="subcellular location">
    <subcellularLocation>
        <location evidence="1">Cell outer membrane</location>
    </subcellularLocation>
</comment>
<evidence type="ECO:0000313" key="10">
    <source>
        <dbReference type="EMBL" id="RHH52480.1"/>
    </source>
</evidence>
<feature type="chain" id="PRO_5042691851" evidence="6">
    <location>
        <begin position="21"/>
        <end position="592"/>
    </location>
</feature>
<keyword evidence="5" id="KW-0998">Cell outer membrane</keyword>
<dbReference type="Gene3D" id="1.25.40.390">
    <property type="match status" value="1"/>
</dbReference>
<dbReference type="InterPro" id="IPR012944">
    <property type="entry name" value="SusD_RagB_dom"/>
</dbReference>
<dbReference type="AlphaFoldDB" id="A0A1Y4PV86"/>
<evidence type="ECO:0000313" key="11">
    <source>
        <dbReference type="Proteomes" id="UP000283329"/>
    </source>
</evidence>
<organism evidence="10 11">
    <name type="scientific">Bacteroides ovatus</name>
    <dbReference type="NCBI Taxonomy" id="28116"/>
    <lineage>
        <taxon>Bacteria</taxon>
        <taxon>Pseudomonadati</taxon>
        <taxon>Bacteroidota</taxon>
        <taxon>Bacteroidia</taxon>
        <taxon>Bacteroidales</taxon>
        <taxon>Bacteroidaceae</taxon>
        <taxon>Bacteroides</taxon>
    </lineage>
</organism>
<dbReference type="Proteomes" id="UP001215078">
    <property type="component" value="Unassembled WGS sequence"/>
</dbReference>
<evidence type="ECO:0000259" key="8">
    <source>
        <dbReference type="Pfam" id="PF14322"/>
    </source>
</evidence>
<feature type="signal peptide" evidence="6">
    <location>
        <begin position="1"/>
        <end position="20"/>
    </location>
</feature>
<dbReference type="SUPFAM" id="SSF48452">
    <property type="entry name" value="TPR-like"/>
    <property type="match status" value="1"/>
</dbReference>
<dbReference type="RefSeq" id="WP_004327195.1">
    <property type="nucleotide sequence ID" value="NZ_BAABYV010000001.1"/>
</dbReference>
<evidence type="ECO:0000259" key="7">
    <source>
        <dbReference type="Pfam" id="PF07980"/>
    </source>
</evidence>
<dbReference type="GO" id="GO:0009279">
    <property type="term" value="C:cell outer membrane"/>
    <property type="evidence" value="ECO:0007669"/>
    <property type="project" value="UniProtKB-SubCell"/>
</dbReference>
<evidence type="ECO:0000313" key="9">
    <source>
        <dbReference type="EMBL" id="MDC7960891.1"/>
    </source>
</evidence>
<dbReference type="InterPro" id="IPR011990">
    <property type="entry name" value="TPR-like_helical_dom_sf"/>
</dbReference>
<dbReference type="EMBL" id="JAQQPO010000032">
    <property type="protein sequence ID" value="MDC7960891.1"/>
    <property type="molecule type" value="Genomic_DNA"/>
</dbReference>
<evidence type="ECO:0000256" key="4">
    <source>
        <dbReference type="ARBA" id="ARBA00023136"/>
    </source>
</evidence>
<comment type="caution">
    <text evidence="10">The sequence shown here is derived from an EMBL/GenBank/DDBJ whole genome shotgun (WGS) entry which is preliminary data.</text>
</comment>
<gene>
    <name evidence="10" type="ORF">DW206_00090</name>
    <name evidence="9" type="ORF">PQ628_22105</name>
</gene>
<comment type="similarity">
    <text evidence="2">Belongs to the SusD family.</text>
</comment>
<name>A0A1Y4PV86_BACOV</name>
<feature type="domain" description="RagB/SusD" evidence="7">
    <location>
        <begin position="282"/>
        <end position="590"/>
    </location>
</feature>
<reference evidence="9" key="2">
    <citation type="submission" date="2022-10" db="EMBL/GenBank/DDBJ databases">
        <title>Human gut microbiome strain richness.</title>
        <authorList>
            <person name="Chen-Liaw A."/>
        </authorList>
    </citation>
    <scope>NUCLEOTIDE SEQUENCE</scope>
    <source>
        <strain evidence="9">RTP21484st1_H8_RTP21484_190118</strain>
    </source>
</reference>
<keyword evidence="3 6" id="KW-0732">Signal</keyword>
<sequence length="592" mass="68162">MKKTISIITFGGILMLFVYACSADFLDTKPANVISTAGVWDNADLAVQVVNGVYNALRADYATNSGYDGDLHFYDYRSSIMDMDRNWIWHTPTLFGVATPSSTEFLSAWKRYYELIHRANDVIANIKKTPGLSDGKKAQYIAECKFLRAYNYYRMNILWKGVPLYLEPVTAEECIKGRSTEQEIWDAVLTDLTACVEESNLPEKYAASSSEYGRITKAAAYSLRGKTYLWLKQYDKAEDDFRAITKMGYSLFGDYKALFKEANERCDEMIFTIPCIENPSGYGSVFNWAFGNRTTSGSGWNNYLPNPAFVDSYECVDGKPFSWDDYLPGYSTMTPRERSVFFLRDNLTDGEIKIMGSYGADMKQYLPDGNEARIKAAYANRDPRLAMNVITPYATYLGGVTGSAISYTLRWPYRGADDAEPYDIRTDTNDKFYYLIRKFVYEGTEHTIMERSPIDIPLIRYADVLLNLAEALTEQGKWEEAIPYVNDVRNRVGAQALNSNDYTTVKGLDDMRQRIRKERYWELAFEEYMFFDELRWGTWKEKKFYEGNGLMEVWGNTTYSYMWGGDYLWKWAVPASEMEKNSNLVQNEGWNN</sequence>
<feature type="domain" description="SusD-like N-terminal" evidence="8">
    <location>
        <begin position="24"/>
        <end position="229"/>
    </location>
</feature>
<evidence type="ECO:0000256" key="1">
    <source>
        <dbReference type="ARBA" id="ARBA00004442"/>
    </source>
</evidence>
<dbReference type="PROSITE" id="PS51257">
    <property type="entry name" value="PROKAR_LIPOPROTEIN"/>
    <property type="match status" value="1"/>
</dbReference>
<evidence type="ECO:0000256" key="5">
    <source>
        <dbReference type="ARBA" id="ARBA00023237"/>
    </source>
</evidence>
<reference evidence="10 11" key="1">
    <citation type="submission" date="2018-08" db="EMBL/GenBank/DDBJ databases">
        <title>A genome reference for cultivated species of the human gut microbiota.</title>
        <authorList>
            <person name="Zou Y."/>
            <person name="Xue W."/>
            <person name="Luo G."/>
        </authorList>
    </citation>
    <scope>NUCLEOTIDE SEQUENCE [LARGE SCALE GENOMIC DNA]</scope>
    <source>
        <strain evidence="10 11">AM17-48</strain>
    </source>
</reference>
<evidence type="ECO:0000256" key="2">
    <source>
        <dbReference type="ARBA" id="ARBA00006275"/>
    </source>
</evidence>
<dbReference type="InterPro" id="IPR019734">
    <property type="entry name" value="TPR_rpt"/>
</dbReference>
<accession>A0A1Y4PV86</accession>
<dbReference type="InterPro" id="IPR033985">
    <property type="entry name" value="SusD-like_N"/>
</dbReference>
<dbReference type="Pfam" id="PF14322">
    <property type="entry name" value="SusD-like_3"/>
    <property type="match status" value="1"/>
</dbReference>
<dbReference type="Pfam" id="PF07980">
    <property type="entry name" value="SusD_RagB"/>
    <property type="match status" value="1"/>
</dbReference>
<evidence type="ECO:0000256" key="6">
    <source>
        <dbReference type="SAM" id="SignalP"/>
    </source>
</evidence>